<proteinExistence type="predicted"/>
<feature type="domain" description="PLAC" evidence="4">
    <location>
        <begin position="113"/>
        <end position="151"/>
    </location>
</feature>
<dbReference type="Ensembl" id="ENSAMXT00005005958.1">
    <property type="protein sequence ID" value="ENSAMXP00005005198.1"/>
    <property type="gene ID" value="ENSAMXG00005003243.1"/>
</dbReference>
<dbReference type="Proteomes" id="UP000694621">
    <property type="component" value="Unplaced"/>
</dbReference>
<dbReference type="Pfam" id="PF19030">
    <property type="entry name" value="TSP1_ADAMTS"/>
    <property type="match status" value="1"/>
</dbReference>
<dbReference type="InterPro" id="IPR036383">
    <property type="entry name" value="TSP1_rpt_sf"/>
</dbReference>
<dbReference type="InterPro" id="IPR010909">
    <property type="entry name" value="PLAC"/>
</dbReference>
<evidence type="ECO:0000256" key="2">
    <source>
        <dbReference type="ARBA" id="ARBA00022737"/>
    </source>
</evidence>
<reference evidence="5" key="1">
    <citation type="submission" date="2025-08" db="UniProtKB">
        <authorList>
            <consortium name="Ensembl"/>
        </authorList>
    </citation>
    <scope>IDENTIFICATION</scope>
</reference>
<organism evidence="5 6">
    <name type="scientific">Astyanax mexicanus</name>
    <name type="common">Blind cave fish</name>
    <name type="synonym">Astyanax fasciatus mexicanus</name>
    <dbReference type="NCBI Taxonomy" id="7994"/>
    <lineage>
        <taxon>Eukaryota</taxon>
        <taxon>Metazoa</taxon>
        <taxon>Chordata</taxon>
        <taxon>Craniata</taxon>
        <taxon>Vertebrata</taxon>
        <taxon>Euteleostomi</taxon>
        <taxon>Actinopterygii</taxon>
        <taxon>Neopterygii</taxon>
        <taxon>Teleostei</taxon>
        <taxon>Ostariophysi</taxon>
        <taxon>Characiformes</taxon>
        <taxon>Characoidei</taxon>
        <taxon>Acestrorhamphidae</taxon>
        <taxon>Acestrorhamphinae</taxon>
        <taxon>Astyanax</taxon>
    </lineage>
</organism>
<evidence type="ECO:0000259" key="4">
    <source>
        <dbReference type="PROSITE" id="PS50900"/>
    </source>
</evidence>
<dbReference type="InterPro" id="IPR000884">
    <property type="entry name" value="TSP1_rpt"/>
</dbReference>
<evidence type="ECO:0000313" key="6">
    <source>
        <dbReference type="Proteomes" id="UP000694621"/>
    </source>
</evidence>
<sequence>MTHFGTSLSISLSLSLSLSLSGISTSYALCVRYDGSEVDESYCDALTRPEPTHEWETSRWSECSRTKTCGSGVRVREVKCYQGEEIGHSCDSVLKPQARQSCEVQACPTEAPAEDACQDKATANCALVLRVKLCTHWYYRKACCLSCKTKGH</sequence>
<dbReference type="AlphaFoldDB" id="A0A8B9GX65"/>
<dbReference type="PROSITE" id="PS50092">
    <property type="entry name" value="TSP1"/>
    <property type="match status" value="1"/>
</dbReference>
<dbReference type="Pfam" id="PF08686">
    <property type="entry name" value="PLAC"/>
    <property type="match status" value="1"/>
</dbReference>
<keyword evidence="2" id="KW-0677">Repeat</keyword>
<evidence type="ECO:0000256" key="1">
    <source>
        <dbReference type="ARBA" id="ARBA00022729"/>
    </source>
</evidence>
<feature type="signal peptide" evidence="3">
    <location>
        <begin position="1"/>
        <end position="28"/>
    </location>
</feature>
<name>A0A8B9GX65_ASTMX</name>
<accession>A0A8B9GX65</accession>
<evidence type="ECO:0000256" key="3">
    <source>
        <dbReference type="SAM" id="SignalP"/>
    </source>
</evidence>
<protein>
    <recommendedName>
        <fullName evidence="4">PLAC domain-containing protein</fullName>
    </recommendedName>
</protein>
<dbReference type="Gene3D" id="2.20.100.10">
    <property type="entry name" value="Thrombospondin type-1 (TSP1) repeat"/>
    <property type="match status" value="1"/>
</dbReference>
<dbReference type="PROSITE" id="PS50900">
    <property type="entry name" value="PLAC"/>
    <property type="match status" value="1"/>
</dbReference>
<feature type="chain" id="PRO_5034843712" description="PLAC domain-containing protein" evidence="3">
    <location>
        <begin position="29"/>
        <end position="152"/>
    </location>
</feature>
<dbReference type="SUPFAM" id="SSF82895">
    <property type="entry name" value="TSP-1 type 1 repeat"/>
    <property type="match status" value="1"/>
</dbReference>
<dbReference type="SMART" id="SM00209">
    <property type="entry name" value="TSP1"/>
    <property type="match status" value="1"/>
</dbReference>
<evidence type="ECO:0000313" key="5">
    <source>
        <dbReference type="Ensembl" id="ENSAMXP00005005198.1"/>
    </source>
</evidence>
<keyword evidence="1 3" id="KW-0732">Signal</keyword>